<feature type="compositionally biased region" description="Polar residues" evidence="6">
    <location>
        <begin position="1"/>
        <end position="10"/>
    </location>
</feature>
<feature type="transmembrane region" description="Helical" evidence="7">
    <location>
        <begin position="76"/>
        <end position="94"/>
    </location>
</feature>
<dbReference type="GO" id="GO:0061024">
    <property type="term" value="P:membrane organization"/>
    <property type="evidence" value="ECO:0007669"/>
    <property type="project" value="TreeGrafter"/>
</dbReference>
<dbReference type="GO" id="GO:0016020">
    <property type="term" value="C:membrane"/>
    <property type="evidence" value="ECO:0007669"/>
    <property type="project" value="UniProtKB-SubCell"/>
</dbReference>
<feature type="transmembrane region" description="Helical" evidence="7">
    <location>
        <begin position="43"/>
        <end position="64"/>
    </location>
</feature>
<protein>
    <submittedName>
        <fullName evidence="8">ARAD1D21450p</fullName>
    </submittedName>
</protein>
<keyword evidence="5 7" id="KW-0472">Membrane</keyword>
<gene>
    <name evidence="8" type="ORF">GNLVRS02_ARAD1D21450g</name>
</gene>
<dbReference type="GO" id="GO:0005783">
    <property type="term" value="C:endoplasmic reticulum"/>
    <property type="evidence" value="ECO:0007669"/>
    <property type="project" value="TreeGrafter"/>
</dbReference>
<comment type="subcellular location">
    <subcellularLocation>
        <location evidence="1">Membrane</location>
        <topology evidence="1">Multi-pass membrane protein</topology>
    </subcellularLocation>
</comment>
<keyword evidence="3 7" id="KW-0812">Transmembrane</keyword>
<evidence type="ECO:0000256" key="7">
    <source>
        <dbReference type="SAM" id="Phobius"/>
    </source>
</evidence>
<dbReference type="PANTHER" id="PTHR12703">
    <property type="entry name" value="TRANSMEMBRANE PROTEIN 33"/>
    <property type="match status" value="1"/>
</dbReference>
<dbReference type="GO" id="GO:0071786">
    <property type="term" value="P:endoplasmic reticulum tubular network organization"/>
    <property type="evidence" value="ECO:0007669"/>
    <property type="project" value="TreeGrafter"/>
</dbReference>
<evidence type="ECO:0000256" key="2">
    <source>
        <dbReference type="ARBA" id="ARBA00007322"/>
    </source>
</evidence>
<name>A0A060TG91_BLAAD</name>
<comment type="similarity">
    <text evidence="2">Belongs to the PER33/POM33 family.</text>
</comment>
<feature type="compositionally biased region" description="Low complexity" evidence="6">
    <location>
        <begin position="11"/>
        <end position="28"/>
    </location>
</feature>
<reference evidence="8" key="2">
    <citation type="submission" date="2014-06" db="EMBL/GenBank/DDBJ databases">
        <title>The complete genome of Blastobotrys (Arxula) adeninivorans LS3 - a yeast of biotechnological interest.</title>
        <authorList>
            <person name="Kunze G."/>
            <person name="Gaillardin C."/>
            <person name="Czernicka M."/>
            <person name="Durrens P."/>
            <person name="Martin T."/>
            <person name="Boer E."/>
            <person name="Gabaldon T."/>
            <person name="Cruz J."/>
            <person name="Talla E."/>
            <person name="Marck C."/>
            <person name="Goffeau A."/>
            <person name="Barbe V."/>
            <person name="Baret P."/>
            <person name="Baronian K."/>
            <person name="Beier S."/>
            <person name="Bleykasten C."/>
            <person name="Bode R."/>
            <person name="Casaregola S."/>
            <person name="Despons L."/>
            <person name="Fairhead C."/>
            <person name="Giersberg M."/>
            <person name="Gierski P."/>
            <person name="Hahnel U."/>
            <person name="Hartmann A."/>
            <person name="Jankowska D."/>
            <person name="Jubin C."/>
            <person name="Jung P."/>
            <person name="Lafontaine I."/>
            <person name="Leh-Louis V."/>
            <person name="Lemaire M."/>
            <person name="Marcet-Houben M."/>
            <person name="Mascher M."/>
            <person name="Morel G."/>
            <person name="Richard G.-F."/>
            <person name="Riechen J."/>
            <person name="Sacerdot C."/>
            <person name="Sarkar A."/>
            <person name="Savel G."/>
            <person name="Schacherer J."/>
            <person name="Sherman D."/>
            <person name="Straub M.-L."/>
            <person name="Stein N."/>
            <person name="Thierry A."/>
            <person name="Trautwein-Schult A."/>
            <person name="Westhof E."/>
            <person name="Worch S."/>
            <person name="Dujon B."/>
            <person name="Souciet J.-L."/>
            <person name="Wincker P."/>
            <person name="Scholz U."/>
            <person name="Neuveglise N."/>
        </authorList>
    </citation>
    <scope>NUCLEOTIDE SEQUENCE</scope>
    <source>
        <strain evidence="8">LS3</strain>
    </source>
</reference>
<organism evidence="8">
    <name type="scientific">Blastobotrys adeninivorans</name>
    <name type="common">Yeast</name>
    <name type="synonym">Arxula adeninivorans</name>
    <dbReference type="NCBI Taxonomy" id="409370"/>
    <lineage>
        <taxon>Eukaryota</taxon>
        <taxon>Fungi</taxon>
        <taxon>Dikarya</taxon>
        <taxon>Ascomycota</taxon>
        <taxon>Saccharomycotina</taxon>
        <taxon>Dipodascomycetes</taxon>
        <taxon>Dipodascales</taxon>
        <taxon>Trichomonascaceae</taxon>
        <taxon>Blastobotrys</taxon>
    </lineage>
</organism>
<dbReference type="PANTHER" id="PTHR12703:SF4">
    <property type="entry name" value="TRANSMEMBRANE PROTEIN 33"/>
    <property type="match status" value="1"/>
</dbReference>
<reference evidence="8" key="1">
    <citation type="submission" date="2014-02" db="EMBL/GenBank/DDBJ databases">
        <authorList>
            <person name="Genoscope - CEA"/>
        </authorList>
    </citation>
    <scope>NUCLEOTIDE SEQUENCE</scope>
    <source>
        <strain evidence="8">LS3</strain>
    </source>
</reference>
<evidence type="ECO:0000256" key="4">
    <source>
        <dbReference type="ARBA" id="ARBA00022989"/>
    </source>
</evidence>
<dbReference type="PhylomeDB" id="A0A060TG91"/>
<sequence>MSESDSAKPTQQSQGSQGAQGARGASSSPKPVDLQALVKTVQFAWFVGHVLALVGSFFYLLFSLRIFKSPSFPKFWYREAYVAIIFTFSIILNQTYRSKPLTVQALLRDDNCHYIFLAFLWLFSRPSFFTLPPFLVFSLFHVLTYLRSYLLPALGHGSSSPLSAQIGHFVTGYNDRFMMLAASIECLQFVRLLFRVFTFRKGTLVQFIIYVGFMKLRYDNSMFTRTIVKQYEVRIDSLLANPAVPPVVRNGWISFKNSLAQVFGGHRAAN</sequence>
<evidence type="ECO:0000313" key="8">
    <source>
        <dbReference type="EMBL" id="CDP37872.1"/>
    </source>
</evidence>
<proteinExistence type="inferred from homology"/>
<feature type="transmembrane region" description="Helical" evidence="7">
    <location>
        <begin position="114"/>
        <end position="140"/>
    </location>
</feature>
<dbReference type="InterPro" id="IPR051645">
    <property type="entry name" value="PER33/POM33_regulator"/>
</dbReference>
<evidence type="ECO:0000256" key="6">
    <source>
        <dbReference type="SAM" id="MobiDB-lite"/>
    </source>
</evidence>
<evidence type="ECO:0000256" key="1">
    <source>
        <dbReference type="ARBA" id="ARBA00004141"/>
    </source>
</evidence>
<evidence type="ECO:0000256" key="3">
    <source>
        <dbReference type="ARBA" id="ARBA00022692"/>
    </source>
</evidence>
<feature type="region of interest" description="Disordered" evidence="6">
    <location>
        <begin position="1"/>
        <end position="28"/>
    </location>
</feature>
<accession>A0A060TG91</accession>
<dbReference type="EMBL" id="HG937694">
    <property type="protein sequence ID" value="CDP37872.1"/>
    <property type="molecule type" value="Genomic_DNA"/>
</dbReference>
<dbReference type="Pfam" id="PF03661">
    <property type="entry name" value="TMEM33_Pom33"/>
    <property type="match status" value="1"/>
</dbReference>
<evidence type="ECO:0000256" key="5">
    <source>
        <dbReference type="ARBA" id="ARBA00023136"/>
    </source>
</evidence>
<dbReference type="InterPro" id="IPR005344">
    <property type="entry name" value="TMEM33/Pom33"/>
</dbReference>
<dbReference type="AlphaFoldDB" id="A0A060TG91"/>
<keyword evidence="4 7" id="KW-1133">Transmembrane helix</keyword>